<keyword evidence="2" id="KW-0732">Signal</keyword>
<dbReference type="AlphaFoldDB" id="A0A1B1AVH5"/>
<dbReference type="EMBL" id="JAGGLP010000008">
    <property type="protein sequence ID" value="MBP2051310.1"/>
    <property type="molecule type" value="Genomic_DNA"/>
</dbReference>
<evidence type="ECO:0000313" key="4">
    <source>
        <dbReference type="EMBL" id="MBP2051310.1"/>
    </source>
</evidence>
<proteinExistence type="predicted"/>
<name>A0A1B1AVH5_9ACTN</name>
<evidence type="ECO:0000313" key="5">
    <source>
        <dbReference type="Proteomes" id="UP000092659"/>
    </source>
</evidence>
<dbReference type="Proteomes" id="UP001519309">
    <property type="component" value="Unassembled WGS sequence"/>
</dbReference>
<sequence>MRSADRATGPGIPRLFALCAVLLGLFLMHGSPTAAGGGCHSEMGTATAAASMDDGRASAMAGTEAVPAQPRGDALRARAMNGTAAHGAVCVAAPAQGQITLPLAPLVCVLALAALAAWGVHRARGSDGTRRRGPPGGRELLLRVCIART</sequence>
<reference evidence="3 5" key="1">
    <citation type="submission" date="2016-06" db="EMBL/GenBank/DDBJ databases">
        <title>Complete genome sequence of Streptomyces griseochromogenes ATCC 14511, the Blasticidin S producer.</title>
        <authorList>
            <person name="Wu L."/>
        </authorList>
    </citation>
    <scope>NUCLEOTIDE SEQUENCE [LARGE SCALE GENOMIC DNA]</scope>
    <source>
        <strain evidence="3 5">ATCC 14511</strain>
    </source>
</reference>
<dbReference type="Proteomes" id="UP000092659">
    <property type="component" value="Chromosome"/>
</dbReference>
<evidence type="ECO:0000313" key="3">
    <source>
        <dbReference type="EMBL" id="ANP50545.1"/>
    </source>
</evidence>
<feature type="transmembrane region" description="Helical" evidence="1">
    <location>
        <begin position="103"/>
        <end position="121"/>
    </location>
</feature>
<evidence type="ECO:0000313" key="6">
    <source>
        <dbReference type="Proteomes" id="UP001519309"/>
    </source>
</evidence>
<evidence type="ECO:0000256" key="1">
    <source>
        <dbReference type="SAM" id="Phobius"/>
    </source>
</evidence>
<dbReference type="KEGG" id="sgs:AVL59_13755"/>
<keyword evidence="1" id="KW-1133">Transmembrane helix</keyword>
<feature type="signal peptide" evidence="2">
    <location>
        <begin position="1"/>
        <end position="34"/>
    </location>
</feature>
<evidence type="ECO:0000256" key="2">
    <source>
        <dbReference type="SAM" id="SignalP"/>
    </source>
</evidence>
<dbReference type="OrthoDB" id="4327955at2"/>
<reference evidence="4 6" key="2">
    <citation type="submission" date="2021-03" db="EMBL/GenBank/DDBJ databases">
        <title>Genomic Encyclopedia of Type Strains, Phase IV (KMG-IV): sequencing the most valuable type-strain genomes for metagenomic binning, comparative biology and taxonomic classification.</title>
        <authorList>
            <person name="Goeker M."/>
        </authorList>
    </citation>
    <scope>NUCLEOTIDE SEQUENCE [LARGE SCALE GENOMIC DNA]</scope>
    <source>
        <strain evidence="4 6">DSM 40499</strain>
    </source>
</reference>
<keyword evidence="1" id="KW-0812">Transmembrane</keyword>
<accession>A0A1B1AVH5</accession>
<feature type="chain" id="PRO_5008519250" evidence="2">
    <location>
        <begin position="35"/>
        <end position="149"/>
    </location>
</feature>
<dbReference type="RefSeq" id="WP_067303461.1">
    <property type="nucleotide sequence ID" value="NZ_CP016279.1"/>
</dbReference>
<keyword evidence="1" id="KW-0472">Membrane</keyword>
<protein>
    <submittedName>
        <fullName evidence="3">Uncharacterized protein</fullName>
    </submittedName>
</protein>
<keyword evidence="6" id="KW-1185">Reference proteome</keyword>
<dbReference type="EMBL" id="CP016279">
    <property type="protein sequence ID" value="ANP50545.1"/>
    <property type="molecule type" value="Genomic_DNA"/>
</dbReference>
<gene>
    <name evidence="3" type="ORF">AVL59_13755</name>
    <name evidence="4" type="ORF">J2Z21_004281</name>
</gene>
<dbReference type="STRING" id="68214.AVL59_13755"/>
<organism evidence="3 5">
    <name type="scientific">Streptomyces griseochromogenes</name>
    <dbReference type="NCBI Taxonomy" id="68214"/>
    <lineage>
        <taxon>Bacteria</taxon>
        <taxon>Bacillati</taxon>
        <taxon>Actinomycetota</taxon>
        <taxon>Actinomycetes</taxon>
        <taxon>Kitasatosporales</taxon>
        <taxon>Streptomycetaceae</taxon>
        <taxon>Streptomyces</taxon>
    </lineage>
</organism>